<gene>
    <name evidence="1" type="ORF">H8707_13975</name>
</gene>
<comment type="caution">
    <text evidence="1">The sequence shown here is derived from an EMBL/GenBank/DDBJ whole genome shotgun (WGS) entry which is preliminary data.</text>
</comment>
<keyword evidence="2" id="KW-1185">Reference proteome</keyword>
<evidence type="ECO:0000313" key="1">
    <source>
        <dbReference type="EMBL" id="MBC8589323.1"/>
    </source>
</evidence>
<evidence type="ECO:0000313" key="2">
    <source>
        <dbReference type="Proteomes" id="UP000601171"/>
    </source>
</evidence>
<dbReference type="Proteomes" id="UP000601171">
    <property type="component" value="Unassembled WGS sequence"/>
</dbReference>
<accession>A0A926ET64</accession>
<dbReference type="RefSeq" id="WP_262430789.1">
    <property type="nucleotide sequence ID" value="NZ_JACRTG010000034.1"/>
</dbReference>
<proteinExistence type="predicted"/>
<protein>
    <submittedName>
        <fullName evidence="1">Uncharacterized protein</fullName>
    </submittedName>
</protein>
<organism evidence="1 2">
    <name type="scientific">Paratissierella segnis</name>
    <dbReference type="NCBI Taxonomy" id="2763679"/>
    <lineage>
        <taxon>Bacteria</taxon>
        <taxon>Bacillati</taxon>
        <taxon>Bacillota</taxon>
        <taxon>Tissierellia</taxon>
        <taxon>Tissierellales</taxon>
        <taxon>Tissierellaceae</taxon>
        <taxon>Paratissierella</taxon>
    </lineage>
</organism>
<dbReference type="EMBL" id="JACRTG010000034">
    <property type="protein sequence ID" value="MBC8589323.1"/>
    <property type="molecule type" value="Genomic_DNA"/>
</dbReference>
<dbReference type="AlphaFoldDB" id="A0A926ET64"/>
<reference evidence="1" key="1">
    <citation type="submission" date="2020-08" db="EMBL/GenBank/DDBJ databases">
        <title>Genome public.</title>
        <authorList>
            <person name="Liu C."/>
            <person name="Sun Q."/>
        </authorList>
    </citation>
    <scope>NUCLEOTIDE SEQUENCE</scope>
    <source>
        <strain evidence="1">BX21</strain>
    </source>
</reference>
<name>A0A926ET64_9FIRM</name>
<sequence length="351" mass="38798">MAVRSGFFNSVNGDRKYDAKRFAEYFSSFIGNGVFPNPSDGLQVAEQLTPDMTVTVKAGKAWINGYIMINDDDYILTIEPADGVLNRIDRIVARYDVVDREIRLEVKKGTFASSPVAPTLQRDSDAYELALADVYVGAGVVSIVANKITDLRSDTALCGKVDSLIAGDINSLVAAFNEHKAEIASDEDFGHVRFNDMHGLWKRIDVIILDVTVAQLDISVPQEFDDIKIIGSNIDSVNSLDCCFNNDIAENYVGGSADYASSSQAYSFYSTMTSMSILRKDWMGSIGLNIFETEFSCLNNDNNARMKNISTHRTRGDLRISSYVYKKTDAILNINIKGDIKAGSTFEIWGR</sequence>